<feature type="transmembrane region" description="Helical" evidence="1">
    <location>
        <begin position="84"/>
        <end position="107"/>
    </location>
</feature>
<sequence>MHRLQALLSPRLATLFLGMAALALVASIIAFPDGAFQASLQGLHLWWKLVFPALLPFLIATELLRGMGVLHGLGALLDPLLRLLFRLPGAAGWPLALGFTAGMPAGASAVGPLRKDGLLQREEAERLLAGSHLMSPVFLVAVVGTGFLQSPSAGLALALLHYVSGALVMLWHRLNSPSSGAALPGGAARRTGPGWLRHAWEAYHDAKARDGRTFGKLLGDSVSSGVQQLFLIGGAMMMFSVLLHALNLSGLPSLLASALSLLGFAAPEAKHLASALLAGVLEPHLGAYALSQAAGTTSAPLPYALLGGLLAWGGFSTHAQVKSLTASTDLRYSRFLLARLQHAGIAFFLTLGLWQPLMSRLHAERPAFADFAPAAYGWSLEQDSLWPLVSPMMLQFGTALLVMLVLSVFAAFLFYRGQDRESL</sequence>
<feature type="transmembrane region" description="Helical" evidence="1">
    <location>
        <begin position="293"/>
        <end position="315"/>
    </location>
</feature>
<evidence type="ECO:0000313" key="3">
    <source>
        <dbReference type="EMBL" id="AFC31924.1"/>
    </source>
</evidence>
<evidence type="ECO:0000256" key="1">
    <source>
        <dbReference type="SAM" id="Phobius"/>
    </source>
</evidence>
<dbReference type="Proteomes" id="UP000007523">
    <property type="component" value="Chromosome"/>
</dbReference>
<name>H6NQA0_9BACL</name>
<keyword evidence="1" id="KW-0812">Transmembrane</keyword>
<evidence type="ECO:0000313" key="4">
    <source>
        <dbReference type="Proteomes" id="UP000007523"/>
    </source>
</evidence>
<keyword evidence="1" id="KW-0472">Membrane</keyword>
<evidence type="ECO:0000259" key="2">
    <source>
        <dbReference type="Pfam" id="PF07670"/>
    </source>
</evidence>
<protein>
    <submittedName>
        <fullName evidence="3">Sporulation integral membrane protein YlbJ</fullName>
    </submittedName>
</protein>
<dbReference type="STRING" id="1116391.PM3016_5209"/>
<organism evidence="3 4">
    <name type="scientific">Paenibacillus mucilaginosus 3016</name>
    <dbReference type="NCBI Taxonomy" id="1116391"/>
    <lineage>
        <taxon>Bacteria</taxon>
        <taxon>Bacillati</taxon>
        <taxon>Bacillota</taxon>
        <taxon>Bacilli</taxon>
        <taxon>Bacillales</taxon>
        <taxon>Paenibacillaceae</taxon>
        <taxon>Paenibacillus</taxon>
    </lineage>
</organism>
<dbReference type="EMBL" id="CP003235">
    <property type="protein sequence ID" value="AFC31924.1"/>
    <property type="molecule type" value="Genomic_DNA"/>
</dbReference>
<feature type="transmembrane region" description="Helical" evidence="1">
    <location>
        <begin position="44"/>
        <end position="64"/>
    </location>
</feature>
<accession>H6NQA0</accession>
<feature type="transmembrane region" description="Helical" evidence="1">
    <location>
        <begin position="226"/>
        <end position="246"/>
    </location>
</feature>
<dbReference type="HOGENOM" id="CLU_051469_1_0_9"/>
<gene>
    <name evidence="3" type="ORF">PM3016_5209</name>
</gene>
<keyword evidence="1" id="KW-1133">Transmembrane helix</keyword>
<dbReference type="AlphaFoldDB" id="H6NQA0"/>
<dbReference type="KEGG" id="pmq:PM3016_5209"/>
<dbReference type="InterPro" id="IPR011642">
    <property type="entry name" value="Gate_dom"/>
</dbReference>
<feature type="transmembrane region" description="Helical" evidence="1">
    <location>
        <begin position="336"/>
        <end position="354"/>
    </location>
</feature>
<proteinExistence type="predicted"/>
<reference evidence="3 4" key="1">
    <citation type="journal article" date="2012" name="J. Bacteriol.">
        <title>Complete Genome Sequence of Paenibacillus mucilaginosus 3016, a Bacterium Functional as Microbial Fertilizer.</title>
        <authorList>
            <person name="Ma M."/>
            <person name="Wang Z."/>
            <person name="Li L."/>
            <person name="Jiang X."/>
            <person name="Guan D."/>
            <person name="Cao F."/>
            <person name="Chen H."/>
            <person name="Wang X."/>
            <person name="Shen D."/>
            <person name="Du B."/>
            <person name="Li J."/>
        </authorList>
    </citation>
    <scope>NUCLEOTIDE SEQUENCE [LARGE SCALE GENOMIC DNA]</scope>
    <source>
        <strain evidence="3 4">3016</strain>
    </source>
</reference>
<keyword evidence="4" id="KW-1185">Reference proteome</keyword>
<feature type="transmembrane region" description="Helical" evidence="1">
    <location>
        <begin position="12"/>
        <end position="32"/>
    </location>
</feature>
<feature type="domain" description="Nucleoside transporter/FeoB GTPase Gate" evidence="2">
    <location>
        <begin position="49"/>
        <end position="121"/>
    </location>
</feature>
<dbReference type="RefSeq" id="WP_014371445.1">
    <property type="nucleotide sequence ID" value="NC_016935.1"/>
</dbReference>
<feature type="transmembrane region" description="Helical" evidence="1">
    <location>
        <begin position="127"/>
        <end position="148"/>
    </location>
</feature>
<dbReference type="Pfam" id="PF07670">
    <property type="entry name" value="Gate"/>
    <property type="match status" value="1"/>
</dbReference>
<feature type="transmembrane region" description="Helical" evidence="1">
    <location>
        <begin position="393"/>
        <end position="415"/>
    </location>
</feature>